<name>A0A8J5HA38_ZINOF</name>
<dbReference type="SUPFAM" id="SSF51283">
    <property type="entry name" value="dUTPase-like"/>
    <property type="match status" value="1"/>
</dbReference>
<dbReference type="EC" id="3.6.1.23" evidence="5"/>
<dbReference type="InterPro" id="IPR033704">
    <property type="entry name" value="dUTPase_trimeric"/>
</dbReference>
<keyword evidence="4 5" id="KW-0546">Nucleotide metabolism</keyword>
<evidence type="ECO:0000259" key="7">
    <source>
        <dbReference type="Pfam" id="PF00692"/>
    </source>
</evidence>
<dbReference type="Pfam" id="PF00692">
    <property type="entry name" value="dUTPase"/>
    <property type="match status" value="1"/>
</dbReference>
<feature type="region of interest" description="Disordered" evidence="6">
    <location>
        <begin position="305"/>
        <end position="325"/>
    </location>
</feature>
<evidence type="ECO:0000256" key="1">
    <source>
        <dbReference type="ARBA" id="ARBA00005142"/>
    </source>
</evidence>
<dbReference type="Gene3D" id="2.70.40.10">
    <property type="match status" value="1"/>
</dbReference>
<dbReference type="EMBL" id="JACMSC010000007">
    <property type="protein sequence ID" value="KAG6514794.1"/>
    <property type="molecule type" value="Genomic_DNA"/>
</dbReference>
<comment type="function">
    <text evidence="5">Involved in nucleotide metabolism via production of dUMP, the immediate precursor of thymidine nucleotides, and decreases the intracellular concentration of dUTP so that uracil cannot be incorporated into DNA.</text>
</comment>
<comment type="pathway">
    <text evidence="1 5">Pyrimidine metabolism; dUMP biosynthesis; dUMP from dCTP (dUTP route): step 2/2.</text>
</comment>
<comment type="caution">
    <text evidence="8">The sequence shown here is derived from an EMBL/GenBank/DDBJ whole genome shotgun (WGS) entry which is preliminary data.</text>
</comment>
<sequence length="325" mass="35895">MNGGRMARQISLITRGLVVRLSNTPNVRFAYEVQEVDIPTNPEIEGTDYPYLLVHKLSPFAVTPARKSTGVAGLDLAASEDCIIQPRGQGLISTGLIREIPWGTYGRIATRSSATFRLGLDIGAGVIVYVYRREIKILAFSHSDQFIYIYIGDCVAQLILEYIAIPKVYEVQSITPTSRGTKGFGSTTPISPDISRKEPKAQWDTLGELSGATSPGATVLRSMEIAQDDSEDDFFHQIQYMASLTQSMLMHKEDSYNHQEEDFINPFASEGGRDELLATGYEMDYPSLQSLLKTPQEQIYSTSTVISPYNPPQESAMGTPGIPQH</sequence>
<evidence type="ECO:0000313" key="8">
    <source>
        <dbReference type="EMBL" id="KAG6514794.1"/>
    </source>
</evidence>
<keyword evidence="5" id="KW-0479">Metal-binding</keyword>
<dbReference type="InterPro" id="IPR029054">
    <property type="entry name" value="dUTPase-like"/>
</dbReference>
<dbReference type="UniPathway" id="UPA00610">
    <property type="reaction ID" value="UER00666"/>
</dbReference>
<dbReference type="GO" id="GO:0006226">
    <property type="term" value="P:dUMP biosynthetic process"/>
    <property type="evidence" value="ECO:0007669"/>
    <property type="project" value="UniProtKB-UniRule"/>
</dbReference>
<evidence type="ECO:0000256" key="5">
    <source>
        <dbReference type="RuleBase" id="RU367024"/>
    </source>
</evidence>
<dbReference type="InterPro" id="IPR008181">
    <property type="entry name" value="dUTPase"/>
</dbReference>
<accession>A0A8J5HA38</accession>
<proteinExistence type="inferred from homology"/>
<keyword evidence="9" id="KW-1185">Reference proteome</keyword>
<feature type="domain" description="dUTPase-like" evidence="7">
    <location>
        <begin position="63"/>
        <end position="187"/>
    </location>
</feature>
<keyword evidence="3 5" id="KW-0378">Hydrolase</keyword>
<dbReference type="PANTHER" id="PTHR11241:SF0">
    <property type="entry name" value="DEOXYURIDINE 5'-TRIPHOSPHATE NUCLEOTIDOHYDROLASE"/>
    <property type="match status" value="1"/>
</dbReference>
<evidence type="ECO:0000256" key="3">
    <source>
        <dbReference type="ARBA" id="ARBA00022801"/>
    </source>
</evidence>
<organism evidence="8 9">
    <name type="scientific">Zingiber officinale</name>
    <name type="common">Ginger</name>
    <name type="synonym">Amomum zingiber</name>
    <dbReference type="NCBI Taxonomy" id="94328"/>
    <lineage>
        <taxon>Eukaryota</taxon>
        <taxon>Viridiplantae</taxon>
        <taxon>Streptophyta</taxon>
        <taxon>Embryophyta</taxon>
        <taxon>Tracheophyta</taxon>
        <taxon>Spermatophyta</taxon>
        <taxon>Magnoliopsida</taxon>
        <taxon>Liliopsida</taxon>
        <taxon>Zingiberales</taxon>
        <taxon>Zingiberaceae</taxon>
        <taxon>Zingiber</taxon>
    </lineage>
</organism>
<dbReference type="GO" id="GO:0046081">
    <property type="term" value="P:dUTP catabolic process"/>
    <property type="evidence" value="ECO:0007669"/>
    <property type="project" value="UniProtKB-UniRule"/>
</dbReference>
<comment type="catalytic activity">
    <reaction evidence="5">
        <text>dUTP + H2O = dUMP + diphosphate + H(+)</text>
        <dbReference type="Rhea" id="RHEA:10248"/>
        <dbReference type="ChEBI" id="CHEBI:15377"/>
        <dbReference type="ChEBI" id="CHEBI:15378"/>
        <dbReference type="ChEBI" id="CHEBI:33019"/>
        <dbReference type="ChEBI" id="CHEBI:61555"/>
        <dbReference type="ChEBI" id="CHEBI:246422"/>
        <dbReference type="EC" id="3.6.1.23"/>
    </reaction>
</comment>
<keyword evidence="5" id="KW-0460">Magnesium</keyword>
<dbReference type="AlphaFoldDB" id="A0A8J5HA38"/>
<dbReference type="InterPro" id="IPR036157">
    <property type="entry name" value="dUTPase-like_sf"/>
</dbReference>
<evidence type="ECO:0000256" key="6">
    <source>
        <dbReference type="SAM" id="MobiDB-lite"/>
    </source>
</evidence>
<reference evidence="8 9" key="1">
    <citation type="submission" date="2020-08" db="EMBL/GenBank/DDBJ databases">
        <title>Plant Genome Project.</title>
        <authorList>
            <person name="Zhang R.-G."/>
        </authorList>
    </citation>
    <scope>NUCLEOTIDE SEQUENCE [LARGE SCALE GENOMIC DNA]</scope>
    <source>
        <tissue evidence="8">Rhizome</tissue>
    </source>
</reference>
<protein>
    <recommendedName>
        <fullName evidence="5">Deoxyuridine 5'-triphosphate nucleotidohydrolase</fullName>
        <shortName evidence="5">dUTPase</shortName>
        <ecNumber evidence="5">3.6.1.23</ecNumber>
    </recommendedName>
    <alternativeName>
        <fullName evidence="5">dUTP pyrophosphatase</fullName>
    </alternativeName>
</protein>
<comment type="similarity">
    <text evidence="2 5">Belongs to the dUTPase family.</text>
</comment>
<evidence type="ECO:0000256" key="2">
    <source>
        <dbReference type="ARBA" id="ARBA00006581"/>
    </source>
</evidence>
<dbReference type="PANTHER" id="PTHR11241">
    <property type="entry name" value="DEOXYURIDINE 5'-TRIPHOSPHATE NUCLEOTIDOHYDROLASE"/>
    <property type="match status" value="1"/>
</dbReference>
<gene>
    <name evidence="8" type="ORF">ZIOFF_025167</name>
</gene>
<comment type="cofactor">
    <cofactor evidence="5">
        <name>Mg(2+)</name>
        <dbReference type="ChEBI" id="CHEBI:18420"/>
    </cofactor>
</comment>
<dbReference type="CDD" id="cd07557">
    <property type="entry name" value="trimeric_dUTPase"/>
    <property type="match status" value="1"/>
</dbReference>
<evidence type="ECO:0000256" key="4">
    <source>
        <dbReference type="ARBA" id="ARBA00023080"/>
    </source>
</evidence>
<dbReference type="Proteomes" id="UP000734854">
    <property type="component" value="Unassembled WGS sequence"/>
</dbReference>
<dbReference type="GO" id="GO:0004170">
    <property type="term" value="F:dUTP diphosphatase activity"/>
    <property type="evidence" value="ECO:0007669"/>
    <property type="project" value="UniProtKB-UniRule"/>
</dbReference>
<evidence type="ECO:0000313" key="9">
    <source>
        <dbReference type="Proteomes" id="UP000734854"/>
    </source>
</evidence>
<dbReference type="GO" id="GO:0000287">
    <property type="term" value="F:magnesium ion binding"/>
    <property type="evidence" value="ECO:0007669"/>
    <property type="project" value="UniProtKB-UniRule"/>
</dbReference>